<evidence type="ECO:0000256" key="7">
    <source>
        <dbReference type="SAM" id="Phobius"/>
    </source>
</evidence>
<dbReference type="Gene3D" id="3.40.50.300">
    <property type="entry name" value="P-loop containing nucleotide triphosphate hydrolases"/>
    <property type="match status" value="1"/>
</dbReference>
<reference evidence="9 10" key="1">
    <citation type="journal article" date="2019" name="Int. J. Syst. Evol. Microbiol.">
        <title>The Global Catalogue of Microorganisms (GCM) 10K type strain sequencing project: providing services to taxonomists for standard genome sequencing and annotation.</title>
        <authorList>
            <consortium name="The Broad Institute Genomics Platform"/>
            <consortium name="The Broad Institute Genome Sequencing Center for Infectious Disease"/>
            <person name="Wu L."/>
            <person name="Ma J."/>
        </authorList>
    </citation>
    <scope>NUCLEOTIDE SEQUENCE [LARGE SCALE GENOMIC DNA]</scope>
    <source>
        <strain evidence="9 10">JCM 3367</strain>
    </source>
</reference>
<comment type="subcellular location">
    <subcellularLocation>
        <location evidence="1">Cell membrane</location>
        <topology evidence="1">Multi-pass membrane protein</topology>
    </subcellularLocation>
</comment>
<feature type="transmembrane region" description="Helical" evidence="7">
    <location>
        <begin position="18"/>
        <end position="45"/>
    </location>
</feature>
<comment type="caution">
    <text evidence="9">The sequence shown here is derived from an EMBL/GenBank/DDBJ whole genome shotgun (WGS) entry which is preliminary data.</text>
</comment>
<evidence type="ECO:0000256" key="3">
    <source>
        <dbReference type="ARBA" id="ARBA00022692"/>
    </source>
</evidence>
<dbReference type="Proteomes" id="UP001499978">
    <property type="component" value="Unassembled WGS sequence"/>
</dbReference>
<evidence type="ECO:0000256" key="1">
    <source>
        <dbReference type="ARBA" id="ARBA00004651"/>
    </source>
</evidence>
<dbReference type="PANTHER" id="PTHR37937">
    <property type="entry name" value="CONJUGATIVE TRANSFER: DNA TRANSPORT"/>
    <property type="match status" value="1"/>
</dbReference>
<organism evidence="9 10">
    <name type="scientific">Pilimelia columellifera subsp. columellifera</name>
    <dbReference type="NCBI Taxonomy" id="706583"/>
    <lineage>
        <taxon>Bacteria</taxon>
        <taxon>Bacillati</taxon>
        <taxon>Actinomycetota</taxon>
        <taxon>Actinomycetes</taxon>
        <taxon>Micromonosporales</taxon>
        <taxon>Micromonosporaceae</taxon>
        <taxon>Pilimelia</taxon>
    </lineage>
</organism>
<dbReference type="InterPro" id="IPR051539">
    <property type="entry name" value="T4SS-coupling_protein"/>
</dbReference>
<protein>
    <recommendedName>
        <fullName evidence="8">TraD/TraG TraM recognition site domain-containing protein</fullName>
    </recommendedName>
</protein>
<keyword evidence="2" id="KW-1003">Cell membrane</keyword>
<evidence type="ECO:0000256" key="2">
    <source>
        <dbReference type="ARBA" id="ARBA00022475"/>
    </source>
</evidence>
<keyword evidence="3 7" id="KW-0812">Transmembrane</keyword>
<keyword evidence="4 7" id="KW-1133">Transmembrane helix</keyword>
<feature type="region of interest" description="Disordered" evidence="6">
    <location>
        <begin position="513"/>
        <end position="534"/>
    </location>
</feature>
<evidence type="ECO:0000313" key="9">
    <source>
        <dbReference type="EMBL" id="GAA2522516.1"/>
    </source>
</evidence>
<feature type="domain" description="TraD/TraG TraM recognition site" evidence="8">
    <location>
        <begin position="426"/>
        <end position="544"/>
    </location>
</feature>
<evidence type="ECO:0000259" key="8">
    <source>
        <dbReference type="Pfam" id="PF12696"/>
    </source>
</evidence>
<dbReference type="RefSeq" id="WP_344171689.1">
    <property type="nucleotide sequence ID" value="NZ_BAAARY010000008.1"/>
</dbReference>
<keyword evidence="5 7" id="KW-0472">Membrane</keyword>
<dbReference type="InterPro" id="IPR032689">
    <property type="entry name" value="TraG-D_C"/>
</dbReference>
<name>A0ABN3NHJ5_9ACTN</name>
<gene>
    <name evidence="9" type="ORF">GCM10010201_20690</name>
</gene>
<feature type="compositionally biased region" description="Polar residues" evidence="6">
    <location>
        <begin position="513"/>
        <end position="528"/>
    </location>
</feature>
<dbReference type="Pfam" id="PF12696">
    <property type="entry name" value="TraG-D_C"/>
    <property type="match status" value="1"/>
</dbReference>
<proteinExistence type="predicted"/>
<dbReference type="EMBL" id="BAAARY010000008">
    <property type="protein sequence ID" value="GAA2522516.1"/>
    <property type="molecule type" value="Genomic_DNA"/>
</dbReference>
<sequence length="594" mass="63744">MADHTNARRPLFDSVSDYLLAAALALVAAVLVGVWAVGQIAGLLFTFSWPDASVGDSLHILTHLGGNWADPRQAWPAAVHGQLPGPVGMYAAALIVLACATACAMFGLRKVGDRRRNRGFASPAEVRQAFTEKQVLARGARLRPDLDAPTAGQVAVPLGRTRIPLWLGIEHSVLLLAAPRQGKTSQVIIPWLANWDGPALVTSVRDDVALNTITLRQQRGPVLVMDLSGTRWPWMLRWSPTSDCERFDKARERADIMVAVGRPETGSDSTNAGFFGLTATNLLAAWLHAAALTGRSMADVLRWSLDATDDEPIRLLASHPDAAPGVAELINGIYQSPAETRSNMWTTVQTAVAPLLSTAARDVFCPPPGDGLNVANFLQDGGTIYLRVSEKQAGALAPLISAFVDELTATAQRLAKRNDSGRLSPPLALILDEVANVVPLPHLPALMSYAGGSGIFVVAVLQDMAQARARWGRDGADMIWGAATAKIALGGLTGDELAEFSKLAGEYRETVTSTSRSLQHGTTMQTQLGDRKTLSPDRVRTLDQERRQALVIAGTTPAVITQMVRHYESEQADAYAASVTAIRKQLAELEEHRG</sequence>
<dbReference type="CDD" id="cd01127">
    <property type="entry name" value="TrwB_TraG_TraD_VirD4"/>
    <property type="match status" value="1"/>
</dbReference>
<dbReference type="PANTHER" id="PTHR37937:SF1">
    <property type="entry name" value="CONJUGATIVE TRANSFER: DNA TRANSPORT"/>
    <property type="match status" value="1"/>
</dbReference>
<feature type="transmembrane region" description="Helical" evidence="7">
    <location>
        <begin position="87"/>
        <end position="108"/>
    </location>
</feature>
<evidence type="ECO:0000313" key="10">
    <source>
        <dbReference type="Proteomes" id="UP001499978"/>
    </source>
</evidence>
<dbReference type="InterPro" id="IPR027417">
    <property type="entry name" value="P-loop_NTPase"/>
</dbReference>
<accession>A0ABN3NHJ5</accession>
<evidence type="ECO:0000256" key="5">
    <source>
        <dbReference type="ARBA" id="ARBA00023136"/>
    </source>
</evidence>
<dbReference type="SUPFAM" id="SSF52540">
    <property type="entry name" value="P-loop containing nucleoside triphosphate hydrolases"/>
    <property type="match status" value="1"/>
</dbReference>
<evidence type="ECO:0000256" key="6">
    <source>
        <dbReference type="SAM" id="MobiDB-lite"/>
    </source>
</evidence>
<evidence type="ECO:0000256" key="4">
    <source>
        <dbReference type="ARBA" id="ARBA00022989"/>
    </source>
</evidence>
<keyword evidence="10" id="KW-1185">Reference proteome</keyword>